<reference evidence="2" key="2">
    <citation type="submission" date="2023-06" db="EMBL/GenBank/DDBJ databases">
        <authorList>
            <consortium name="Lawrence Berkeley National Laboratory"/>
            <person name="Mondo S.J."/>
            <person name="Hensen N."/>
            <person name="Bonometti L."/>
            <person name="Westerberg I."/>
            <person name="Brannstrom I.O."/>
            <person name="Guillou S."/>
            <person name="Cros-Aarteil S."/>
            <person name="Calhoun S."/>
            <person name="Haridas S."/>
            <person name="Kuo A."/>
            <person name="Pangilinan J."/>
            <person name="Riley R."/>
            <person name="Labutti K."/>
            <person name="Andreopoulos B."/>
            <person name="Lipzen A."/>
            <person name="Chen C."/>
            <person name="Yanf M."/>
            <person name="Daum C."/>
            <person name="Ng V."/>
            <person name="Clum A."/>
            <person name="Steindorff A."/>
            <person name="Ohm R."/>
            <person name="Martin F."/>
            <person name="Silar P."/>
            <person name="Natvig D."/>
            <person name="Lalanne C."/>
            <person name="Gautier V."/>
            <person name="Ament-Velasquez S.L."/>
            <person name="Kruys A."/>
            <person name="Hutchinson M.I."/>
            <person name="Powell A.J."/>
            <person name="Barry K."/>
            <person name="Miller A.N."/>
            <person name="Grigoriev I.V."/>
            <person name="Debuchy R."/>
            <person name="Gladieux P."/>
            <person name="Thoren M.H."/>
            <person name="Johannesson H."/>
        </authorList>
    </citation>
    <scope>NUCLEOTIDE SEQUENCE</scope>
    <source>
        <strain evidence="2">CBS 333.67</strain>
    </source>
</reference>
<dbReference type="Proteomes" id="UP001273166">
    <property type="component" value="Unassembled WGS sequence"/>
</dbReference>
<feature type="chain" id="PRO_5042519488" description="Secreted protein" evidence="1">
    <location>
        <begin position="16"/>
        <end position="74"/>
    </location>
</feature>
<organism evidence="2 3">
    <name type="scientific">Chaetomium strumarium</name>
    <dbReference type="NCBI Taxonomy" id="1170767"/>
    <lineage>
        <taxon>Eukaryota</taxon>
        <taxon>Fungi</taxon>
        <taxon>Dikarya</taxon>
        <taxon>Ascomycota</taxon>
        <taxon>Pezizomycotina</taxon>
        <taxon>Sordariomycetes</taxon>
        <taxon>Sordariomycetidae</taxon>
        <taxon>Sordariales</taxon>
        <taxon>Chaetomiaceae</taxon>
        <taxon>Chaetomium</taxon>
    </lineage>
</organism>
<dbReference type="EMBL" id="JAUDZG010000006">
    <property type="protein sequence ID" value="KAK3302891.1"/>
    <property type="molecule type" value="Genomic_DNA"/>
</dbReference>
<keyword evidence="1" id="KW-0732">Signal</keyword>
<evidence type="ECO:0000313" key="3">
    <source>
        <dbReference type="Proteomes" id="UP001273166"/>
    </source>
</evidence>
<keyword evidence="3" id="KW-1185">Reference proteome</keyword>
<feature type="signal peptide" evidence="1">
    <location>
        <begin position="1"/>
        <end position="15"/>
    </location>
</feature>
<evidence type="ECO:0008006" key="4">
    <source>
        <dbReference type="Google" id="ProtNLM"/>
    </source>
</evidence>
<dbReference type="GeneID" id="87888514"/>
<accession>A0AAJ0GMY4</accession>
<protein>
    <recommendedName>
        <fullName evidence="4">Secreted protein</fullName>
    </recommendedName>
</protein>
<reference evidence="2" key="1">
    <citation type="journal article" date="2023" name="Mol. Phylogenet. Evol.">
        <title>Genome-scale phylogeny and comparative genomics of the fungal order Sordariales.</title>
        <authorList>
            <person name="Hensen N."/>
            <person name="Bonometti L."/>
            <person name="Westerberg I."/>
            <person name="Brannstrom I.O."/>
            <person name="Guillou S."/>
            <person name="Cros-Aarteil S."/>
            <person name="Calhoun S."/>
            <person name="Haridas S."/>
            <person name="Kuo A."/>
            <person name="Mondo S."/>
            <person name="Pangilinan J."/>
            <person name="Riley R."/>
            <person name="LaButti K."/>
            <person name="Andreopoulos B."/>
            <person name="Lipzen A."/>
            <person name="Chen C."/>
            <person name="Yan M."/>
            <person name="Daum C."/>
            <person name="Ng V."/>
            <person name="Clum A."/>
            <person name="Steindorff A."/>
            <person name="Ohm R.A."/>
            <person name="Martin F."/>
            <person name="Silar P."/>
            <person name="Natvig D.O."/>
            <person name="Lalanne C."/>
            <person name="Gautier V."/>
            <person name="Ament-Velasquez S.L."/>
            <person name="Kruys A."/>
            <person name="Hutchinson M.I."/>
            <person name="Powell A.J."/>
            <person name="Barry K."/>
            <person name="Miller A.N."/>
            <person name="Grigoriev I.V."/>
            <person name="Debuchy R."/>
            <person name="Gladieux P."/>
            <person name="Hiltunen Thoren M."/>
            <person name="Johannesson H."/>
        </authorList>
    </citation>
    <scope>NUCLEOTIDE SEQUENCE</scope>
    <source>
        <strain evidence="2">CBS 333.67</strain>
    </source>
</reference>
<comment type="caution">
    <text evidence="2">The sequence shown here is derived from an EMBL/GenBank/DDBJ whole genome shotgun (WGS) entry which is preliminary data.</text>
</comment>
<sequence length="74" mass="8256">MELLLIWSLRGRCVGLVSLAIPLDHFGAFFQVDAESMANNGGRHKETADQRNRWSGSTCRVPSSVISLPMVRLR</sequence>
<evidence type="ECO:0000313" key="2">
    <source>
        <dbReference type="EMBL" id="KAK3302891.1"/>
    </source>
</evidence>
<dbReference type="RefSeq" id="XP_062718671.1">
    <property type="nucleotide sequence ID" value="XM_062869685.1"/>
</dbReference>
<evidence type="ECO:0000256" key="1">
    <source>
        <dbReference type="SAM" id="SignalP"/>
    </source>
</evidence>
<gene>
    <name evidence="2" type="ORF">B0T15DRAFT_538484</name>
</gene>
<name>A0AAJ0GMY4_9PEZI</name>
<dbReference type="AlphaFoldDB" id="A0AAJ0GMY4"/>
<proteinExistence type="predicted"/>